<reference evidence="2 3" key="1">
    <citation type="submission" date="2017-09" db="EMBL/GenBank/DDBJ databases">
        <title>Depth-based differentiation of microbial function through sediment-hosted aquifers and enrichment of novel symbionts in the deep terrestrial subsurface.</title>
        <authorList>
            <person name="Probst A.J."/>
            <person name="Ladd B."/>
            <person name="Jarett J.K."/>
            <person name="Geller-Mcgrath D.E."/>
            <person name="Sieber C.M."/>
            <person name="Emerson J.B."/>
            <person name="Anantharaman K."/>
            <person name="Thomas B.C."/>
            <person name="Malmstrom R."/>
            <person name="Stieglmeier M."/>
            <person name="Klingl A."/>
            <person name="Woyke T."/>
            <person name="Ryan C.M."/>
            <person name="Banfield J.F."/>
        </authorList>
    </citation>
    <scope>NUCLEOTIDE SEQUENCE [LARGE SCALE GENOMIC DNA]</scope>
    <source>
        <strain evidence="2">CG22_combo_CG10-13_8_21_14_all_39_9</strain>
    </source>
</reference>
<organism evidence="2 3">
    <name type="scientific">Candidatus Kuenenbacteria bacterium CG22_combo_CG10-13_8_21_14_all_39_9</name>
    <dbReference type="NCBI Taxonomy" id="1974621"/>
    <lineage>
        <taxon>Bacteria</taxon>
        <taxon>Candidatus Kueneniibacteriota</taxon>
    </lineage>
</organism>
<feature type="region of interest" description="Disordered" evidence="1">
    <location>
        <begin position="1"/>
        <end position="24"/>
    </location>
</feature>
<name>A0A2H0D049_9BACT</name>
<protein>
    <submittedName>
        <fullName evidence="2">Uncharacterized protein</fullName>
    </submittedName>
</protein>
<dbReference type="EMBL" id="PCTN01000187">
    <property type="protein sequence ID" value="PIP75339.1"/>
    <property type="molecule type" value="Genomic_DNA"/>
</dbReference>
<feature type="compositionally biased region" description="Basic residues" evidence="1">
    <location>
        <begin position="1"/>
        <end position="19"/>
    </location>
</feature>
<evidence type="ECO:0000313" key="3">
    <source>
        <dbReference type="Proteomes" id="UP000230159"/>
    </source>
</evidence>
<accession>A0A2H0D049</accession>
<comment type="caution">
    <text evidence="2">The sequence shown here is derived from an EMBL/GenBank/DDBJ whole genome shotgun (WGS) entry which is preliminary data.</text>
</comment>
<sequence>MKSKKKKSSRKSPRKKPYKVVKDLPLGPGKGLLATKNGDKITVNHGRVVKVQNAIVLHSLRKPFSQGVKASFADGTKVLNWKQL</sequence>
<evidence type="ECO:0000313" key="2">
    <source>
        <dbReference type="EMBL" id="PIP75339.1"/>
    </source>
</evidence>
<gene>
    <name evidence="2" type="ORF">COW86_04325</name>
</gene>
<evidence type="ECO:0000256" key="1">
    <source>
        <dbReference type="SAM" id="MobiDB-lite"/>
    </source>
</evidence>
<dbReference type="AlphaFoldDB" id="A0A2H0D049"/>
<dbReference type="Proteomes" id="UP000230159">
    <property type="component" value="Unassembled WGS sequence"/>
</dbReference>
<proteinExistence type="predicted"/>